<comment type="caution">
    <text evidence="1">The sequence shown here is derived from an EMBL/GenBank/DDBJ whole genome shotgun (WGS) entry which is preliminary data.</text>
</comment>
<evidence type="ECO:0000313" key="1">
    <source>
        <dbReference type="EMBL" id="ODN99263.1"/>
    </source>
</evidence>
<organism evidence="1 2">
    <name type="scientific">Cryptococcus amylolentus CBS 6273</name>
    <dbReference type="NCBI Taxonomy" id="1296118"/>
    <lineage>
        <taxon>Eukaryota</taxon>
        <taxon>Fungi</taxon>
        <taxon>Dikarya</taxon>
        <taxon>Basidiomycota</taxon>
        <taxon>Agaricomycotina</taxon>
        <taxon>Tremellomycetes</taxon>
        <taxon>Tremellales</taxon>
        <taxon>Cryptococcaceae</taxon>
        <taxon>Cryptococcus</taxon>
    </lineage>
</organism>
<dbReference type="OrthoDB" id="2113294at2759"/>
<sequence length="522" mass="59344">MTLLVVPLPSHNERLNDISTLVNANLPEWRPFTVLRGGEPRGCAGWNPAKPESEDPVGCLKARQYRQTQRVLEREIAHEPMHWRCTIEHNLDTLKNMSKCFLPVSDPNFTPCPERPLVISGWWYTAVVLAGGTSGETIWQRSIVDRLEKMGYFWLAFGPYEKWIQVAEMMPDVYKTLWGADTEVVACATDPRCVAKEHYVPPEGSEDLSIGVPDEERGVIPLWALNVVDYWGATPKRVSNSDYWWGVTKEREWSYQPLGQEWIATPWPLPGGHFHLPYSLEDSCLALPMMPFEERNDSALILAKRSSYFTSDRVTPPEHLTNLTRVDGIDLISTADIEEDKPMPEGLASIGKQTVEDYNKLVGSVKAMIGIGRPHISPSVYVSLCQGTPVVLPTFRQEQPSEEWQHYSLSFSQHGPAIRLGEPYVYSYHYRNYTQLVEAVDNAMSTPIDRYIPEDMRVEYVNKKLKEYMERDLEGMMRKKVKENQGKVPALMKGPRERCFELGRCPATFAAGRIPNALGRGV</sequence>
<dbReference type="AlphaFoldDB" id="A0A1E3JEG2"/>
<protein>
    <submittedName>
        <fullName evidence="1">Uncharacterized protein</fullName>
    </submittedName>
</protein>
<gene>
    <name evidence="1" type="ORF">I350_07422</name>
</gene>
<name>A0A1E3JEG2_9TREE</name>
<dbReference type="Proteomes" id="UP000095149">
    <property type="component" value="Unassembled WGS sequence"/>
</dbReference>
<proteinExistence type="predicted"/>
<dbReference type="EMBL" id="MEKH01000012">
    <property type="protein sequence ID" value="ODN99263.1"/>
    <property type="molecule type" value="Genomic_DNA"/>
</dbReference>
<accession>A0A1E3JEG2</accession>
<evidence type="ECO:0000313" key="2">
    <source>
        <dbReference type="Proteomes" id="UP000095149"/>
    </source>
</evidence>
<reference evidence="1 2" key="1">
    <citation type="submission" date="2016-06" db="EMBL/GenBank/DDBJ databases">
        <title>Evolution of pathogenesis and genome organization in the Tremellales.</title>
        <authorList>
            <person name="Cuomo C."/>
            <person name="Litvintseva A."/>
            <person name="Heitman J."/>
            <person name="Chen Y."/>
            <person name="Sun S."/>
            <person name="Springer D."/>
            <person name="Dromer F."/>
            <person name="Young S."/>
            <person name="Zeng Q."/>
            <person name="Chapman S."/>
            <person name="Gujja S."/>
            <person name="Saif S."/>
            <person name="Birren B."/>
        </authorList>
    </citation>
    <scope>NUCLEOTIDE SEQUENCE [LARGE SCALE GENOMIC DNA]</scope>
    <source>
        <strain evidence="1 2">CBS 6273</strain>
    </source>
</reference>